<dbReference type="AlphaFoldDB" id="E0N6B0"/>
<evidence type="ECO:0000313" key="2">
    <source>
        <dbReference type="Proteomes" id="UP000005526"/>
    </source>
</evidence>
<protein>
    <submittedName>
        <fullName evidence="1">Uncharacterized protein</fullName>
    </submittedName>
</protein>
<dbReference type="EMBL" id="AEEF01000001">
    <property type="protein sequence ID" value="EFM05418.1"/>
    <property type="molecule type" value="Genomic_DNA"/>
</dbReference>
<comment type="caution">
    <text evidence="1">The sequence shown here is derived from an EMBL/GenBank/DDBJ whole genome shotgun (WGS) entry which is preliminary data.</text>
</comment>
<accession>E0N6B0</accession>
<dbReference type="HOGENOM" id="CLU_2955817_0_0_4"/>
<organism evidence="1 2">
    <name type="scientific">Neisseria meningitidis serogroup B (strain ATCC 13091 / M2091)</name>
    <dbReference type="NCBI Taxonomy" id="862513"/>
    <lineage>
        <taxon>Bacteria</taxon>
        <taxon>Pseudomonadati</taxon>
        <taxon>Pseudomonadota</taxon>
        <taxon>Betaproteobacteria</taxon>
        <taxon>Neisseriales</taxon>
        <taxon>Neisseriaceae</taxon>
        <taxon>Neisseria</taxon>
    </lineage>
</organism>
<dbReference type="Proteomes" id="UP000005526">
    <property type="component" value="Unassembled WGS sequence"/>
</dbReference>
<name>E0N6B0_NEIM3</name>
<gene>
    <name evidence="1" type="ORF">HMPREF0602_0040</name>
</gene>
<evidence type="ECO:0000313" key="1">
    <source>
        <dbReference type="EMBL" id="EFM05418.1"/>
    </source>
</evidence>
<reference evidence="1 2" key="1">
    <citation type="submission" date="2010-07" db="EMBL/GenBank/DDBJ databases">
        <authorList>
            <person name="Muzny D."/>
            <person name="Qin X."/>
            <person name="Deng J."/>
            <person name="Jiang H."/>
            <person name="Liu Y."/>
            <person name="Qu J."/>
            <person name="Song X.-Z."/>
            <person name="Zhang L."/>
            <person name="Thornton R."/>
            <person name="Coyle M."/>
            <person name="Francisco L."/>
            <person name="Jackson L."/>
            <person name="Javaid M."/>
            <person name="Korchina V."/>
            <person name="Kovar C."/>
            <person name="Mata R."/>
            <person name="Mathew T."/>
            <person name="Ngo R."/>
            <person name="Nguyen L."/>
            <person name="Nguyen N."/>
            <person name="Okwuonu G."/>
            <person name="Ongeri F."/>
            <person name="Pham C."/>
            <person name="Simmons D."/>
            <person name="Wilczek-Boney K."/>
            <person name="Hale W."/>
            <person name="Jakkamsetti A."/>
            <person name="Pham P."/>
            <person name="Ruth R."/>
            <person name="San Lucas F."/>
            <person name="Warren J."/>
            <person name="Zhang J."/>
            <person name="Zhao Z."/>
            <person name="Zhou C."/>
            <person name="Zhu D."/>
            <person name="Lee S."/>
            <person name="Bess C."/>
            <person name="Blankenburg K."/>
            <person name="Forbes L."/>
            <person name="Fu Q."/>
            <person name="Gubbala S."/>
            <person name="Hirani K."/>
            <person name="Jayaseelan J.C."/>
            <person name="Lara F."/>
            <person name="Munidasa M."/>
            <person name="Palculict T."/>
            <person name="Patil S."/>
            <person name="Pu L.-L."/>
            <person name="Saada N."/>
            <person name="Tang L."/>
            <person name="Weissenberger G."/>
            <person name="Zhu Y."/>
            <person name="Hemphill L."/>
            <person name="Shang Y."/>
            <person name="Youmans B."/>
            <person name="Ayvaz T."/>
            <person name="Ross M."/>
            <person name="Santibanez J."/>
            <person name="Aqrawi P."/>
            <person name="Gross S."/>
            <person name="Joshi V."/>
            <person name="Fowler G."/>
            <person name="Nazareth L."/>
            <person name="Reid J."/>
            <person name="Worley K."/>
            <person name="Petrosino J."/>
            <person name="Highlander S."/>
            <person name="Gibbs R."/>
        </authorList>
    </citation>
    <scope>NUCLEOTIDE SEQUENCE [LARGE SCALE GENOMIC DNA]</scope>
    <source>
        <strain evidence="1 2">ATCC 13091</strain>
    </source>
</reference>
<proteinExistence type="predicted"/>
<sequence>MKCADALNKKCRLKPVWRFRRHFRIRTVSAAPAASRHKGNRLKQASAFPIPPAVSRAFP</sequence>